<proteinExistence type="predicted"/>
<name>A0A0F4Z3K4_RASE3</name>
<dbReference type="STRING" id="1408163.A0A0F4Z3K4"/>
<protein>
    <recommendedName>
        <fullName evidence="3">Aminoglycoside phosphotransferase domain-containing protein</fullName>
    </recommendedName>
</protein>
<gene>
    <name evidence="1" type="ORF">T310_1035</name>
</gene>
<sequence length="406" mass="46094">MDFDRSESCSNCHDPAPRLPAISMLEHSFYLPSARLVAEVEDWLHGSFNVCIPVTIMDWNRKKQPSQRVLLRLPLPYRVGEAFRPGNGDEKIRCEAGTYAWLQENCPDVPIPRLYGFAMSTGETTFQFTQIENLPLLPRILQRLRRLVLSCLTGSVPSCYVRHQPRSPKPNENGMGSGYMLIEYIEETAGKKCSPLHGNFFRDLSRILLSITRVPLPRIGSFIIDNNGLFGYRFQIEDVVGSIPGQRDGQKIYGDSLCHEWAWKNMKNPDYPGEGVNIYTAYNGAYQHVDVLDSGTYNNPADNYAWFFNYNWFHKKWNWKDDGSHSFKKRLVERDDDPIADDDTGGAVPEANLDLSQDTVPINCHLEGTDEHGSPMATCDYVGEDYNDFLVDVKLPFKSAGNCDLS</sequence>
<dbReference type="InterPro" id="IPR051678">
    <property type="entry name" value="AGP_Transferase"/>
</dbReference>
<organism evidence="1 2">
    <name type="scientific">Rasamsonia emersonii (strain ATCC 16479 / CBS 393.64 / IMI 116815)</name>
    <dbReference type="NCBI Taxonomy" id="1408163"/>
    <lineage>
        <taxon>Eukaryota</taxon>
        <taxon>Fungi</taxon>
        <taxon>Dikarya</taxon>
        <taxon>Ascomycota</taxon>
        <taxon>Pezizomycotina</taxon>
        <taxon>Eurotiomycetes</taxon>
        <taxon>Eurotiomycetidae</taxon>
        <taxon>Eurotiales</taxon>
        <taxon>Trichocomaceae</taxon>
        <taxon>Rasamsonia</taxon>
    </lineage>
</organism>
<evidence type="ECO:0000313" key="2">
    <source>
        <dbReference type="Proteomes" id="UP000053958"/>
    </source>
</evidence>
<dbReference type="PANTHER" id="PTHR21310">
    <property type="entry name" value="AMINOGLYCOSIDE PHOSPHOTRANSFERASE-RELATED-RELATED"/>
    <property type="match status" value="1"/>
</dbReference>
<accession>A0A0F4Z3K4</accession>
<dbReference type="AlphaFoldDB" id="A0A0F4Z3K4"/>
<dbReference type="GeneID" id="25313387"/>
<comment type="caution">
    <text evidence="1">The sequence shown here is derived from an EMBL/GenBank/DDBJ whole genome shotgun (WGS) entry which is preliminary data.</text>
</comment>
<dbReference type="RefSeq" id="XP_013331532.1">
    <property type="nucleotide sequence ID" value="XM_013476078.1"/>
</dbReference>
<reference evidence="1 2" key="1">
    <citation type="submission" date="2015-04" db="EMBL/GenBank/DDBJ databases">
        <authorList>
            <person name="Heijne W.H."/>
            <person name="Fedorova N.D."/>
            <person name="Nierman W.C."/>
            <person name="Vollebregt A.W."/>
            <person name="Zhao Z."/>
            <person name="Wu L."/>
            <person name="Kumar M."/>
            <person name="Stam H."/>
            <person name="van den Berg M.A."/>
            <person name="Pel H.J."/>
        </authorList>
    </citation>
    <scope>NUCLEOTIDE SEQUENCE [LARGE SCALE GENOMIC DNA]</scope>
    <source>
        <strain evidence="1 2">CBS 393.64</strain>
    </source>
</reference>
<dbReference type="OrthoDB" id="3645574at2759"/>
<dbReference type="Proteomes" id="UP000053958">
    <property type="component" value="Unassembled WGS sequence"/>
</dbReference>
<keyword evidence="2" id="KW-1185">Reference proteome</keyword>
<evidence type="ECO:0008006" key="3">
    <source>
        <dbReference type="Google" id="ProtNLM"/>
    </source>
</evidence>
<dbReference type="EMBL" id="LASV01000042">
    <property type="protein sequence ID" value="KKA24920.1"/>
    <property type="molecule type" value="Genomic_DNA"/>
</dbReference>
<evidence type="ECO:0000313" key="1">
    <source>
        <dbReference type="EMBL" id="KKA24920.1"/>
    </source>
</evidence>
<dbReference type="PANTHER" id="PTHR21310:SF37">
    <property type="entry name" value="AMINOGLYCOSIDE PHOSPHOTRANSFERASE DOMAIN-CONTAINING PROTEIN"/>
    <property type="match status" value="1"/>
</dbReference>